<comment type="caution">
    <text evidence="3">The sequence shown here is derived from an EMBL/GenBank/DDBJ whole genome shotgun (WGS) entry which is preliminary data.</text>
</comment>
<dbReference type="InterPro" id="IPR042986">
    <property type="entry name" value="PLEKHS1"/>
</dbReference>
<sequence>LFLVRTGTVFYRLLDGIEEVRSGCLLKSPPAKKFKTLRSWKRRFFVLFRINEKEHALRYFKSSEERDKPLGGIQISQISALYSSPQSHSKWSWIFKTFNCHPASVLFIQAASREYFLIDENNDNVEGWFQDISRILLSRGSEFSPENMLTQITTTSMMTNSSSQQGSEFSPWVKDASGRSFSDPVHPLNVSHEVPENSIKDKGPEKSRPLSDPVSKLDQIKLQKNCSQQDEDNENSMSNPVYEEFQFDFSRRYSVDSSSSDRSTGDPSSMISPEPIYDTPRNLMKYWSQDSTDIEDENHDGNVVESFYMRMDTVHENVTMGQEGNVEIPVTSSHIV</sequence>
<evidence type="ECO:0000313" key="3">
    <source>
        <dbReference type="EMBL" id="KAJ8247962.1"/>
    </source>
</evidence>
<organism evidence="3 4">
    <name type="scientific">Conger conger</name>
    <name type="common">Conger eel</name>
    <name type="synonym">Muraena conger</name>
    <dbReference type="NCBI Taxonomy" id="82655"/>
    <lineage>
        <taxon>Eukaryota</taxon>
        <taxon>Metazoa</taxon>
        <taxon>Chordata</taxon>
        <taxon>Craniata</taxon>
        <taxon>Vertebrata</taxon>
        <taxon>Euteleostomi</taxon>
        <taxon>Actinopterygii</taxon>
        <taxon>Neopterygii</taxon>
        <taxon>Teleostei</taxon>
        <taxon>Anguilliformes</taxon>
        <taxon>Congridae</taxon>
        <taxon>Conger</taxon>
    </lineage>
</organism>
<reference evidence="3" key="1">
    <citation type="journal article" date="2023" name="Science">
        <title>Genome structures resolve the early diversification of teleost fishes.</title>
        <authorList>
            <person name="Parey E."/>
            <person name="Louis A."/>
            <person name="Montfort J."/>
            <person name="Bouchez O."/>
            <person name="Roques C."/>
            <person name="Iampietro C."/>
            <person name="Lluch J."/>
            <person name="Castinel A."/>
            <person name="Donnadieu C."/>
            <person name="Desvignes T."/>
            <person name="Floi Bucao C."/>
            <person name="Jouanno E."/>
            <person name="Wen M."/>
            <person name="Mejri S."/>
            <person name="Dirks R."/>
            <person name="Jansen H."/>
            <person name="Henkel C."/>
            <person name="Chen W.J."/>
            <person name="Zahm M."/>
            <person name="Cabau C."/>
            <person name="Klopp C."/>
            <person name="Thompson A.W."/>
            <person name="Robinson-Rechavi M."/>
            <person name="Braasch I."/>
            <person name="Lecointre G."/>
            <person name="Bobe J."/>
            <person name="Postlethwait J.H."/>
            <person name="Berthelot C."/>
            <person name="Roest Crollius H."/>
            <person name="Guiguen Y."/>
        </authorList>
    </citation>
    <scope>NUCLEOTIDE SEQUENCE</scope>
    <source>
        <strain evidence="3">Concon-B</strain>
    </source>
</reference>
<feature type="compositionally biased region" description="Low complexity" evidence="1">
    <location>
        <begin position="255"/>
        <end position="269"/>
    </location>
</feature>
<keyword evidence="4" id="KW-1185">Reference proteome</keyword>
<feature type="non-terminal residue" evidence="3">
    <location>
        <position position="336"/>
    </location>
</feature>
<dbReference type="Proteomes" id="UP001152803">
    <property type="component" value="Unassembled WGS sequence"/>
</dbReference>
<dbReference type="InterPro" id="IPR001849">
    <property type="entry name" value="PH_domain"/>
</dbReference>
<dbReference type="SUPFAM" id="SSF50729">
    <property type="entry name" value="PH domain-like"/>
    <property type="match status" value="1"/>
</dbReference>
<accession>A0A9Q1CUV5</accession>
<dbReference type="PANTHER" id="PTHR47014">
    <property type="entry name" value="PLECKSTRIN HOMOLOGY DOMAIN-CONTAINING FAMILY S MEMBER 1"/>
    <property type="match status" value="1"/>
</dbReference>
<evidence type="ECO:0000256" key="1">
    <source>
        <dbReference type="SAM" id="MobiDB-lite"/>
    </source>
</evidence>
<evidence type="ECO:0000259" key="2">
    <source>
        <dbReference type="PROSITE" id="PS50003"/>
    </source>
</evidence>
<evidence type="ECO:0000313" key="4">
    <source>
        <dbReference type="Proteomes" id="UP001152803"/>
    </source>
</evidence>
<dbReference type="Pfam" id="PF00169">
    <property type="entry name" value="PH"/>
    <property type="match status" value="1"/>
</dbReference>
<dbReference type="Gene3D" id="2.30.29.30">
    <property type="entry name" value="Pleckstrin-homology domain (PH domain)/Phosphotyrosine-binding domain (PTB)"/>
    <property type="match status" value="1"/>
</dbReference>
<dbReference type="PROSITE" id="PS50003">
    <property type="entry name" value="PH_DOMAIN"/>
    <property type="match status" value="1"/>
</dbReference>
<dbReference type="AlphaFoldDB" id="A0A9Q1CUV5"/>
<gene>
    <name evidence="3" type="ORF">COCON_G00234180</name>
</gene>
<feature type="compositionally biased region" description="Basic and acidic residues" evidence="1">
    <location>
        <begin position="193"/>
        <end position="209"/>
    </location>
</feature>
<name>A0A9Q1CUV5_CONCO</name>
<dbReference type="InterPro" id="IPR011993">
    <property type="entry name" value="PH-like_dom_sf"/>
</dbReference>
<feature type="region of interest" description="Disordered" evidence="1">
    <location>
        <begin position="183"/>
        <end position="240"/>
    </location>
</feature>
<dbReference type="PANTHER" id="PTHR47014:SF1">
    <property type="entry name" value="PLECKSTRIN HOMOLOGY DOMAIN-CONTAINING FAMILY S MEMBER 1"/>
    <property type="match status" value="1"/>
</dbReference>
<proteinExistence type="predicted"/>
<dbReference type="SMART" id="SM00233">
    <property type="entry name" value="PH"/>
    <property type="match status" value="1"/>
</dbReference>
<feature type="region of interest" description="Disordered" evidence="1">
    <location>
        <begin position="255"/>
        <end position="277"/>
    </location>
</feature>
<dbReference type="EMBL" id="JAFJMO010000311">
    <property type="protein sequence ID" value="KAJ8247962.1"/>
    <property type="molecule type" value="Genomic_DNA"/>
</dbReference>
<feature type="domain" description="PH" evidence="2">
    <location>
        <begin position="18"/>
        <end position="137"/>
    </location>
</feature>
<dbReference type="OrthoDB" id="9900190at2759"/>
<protein>
    <recommendedName>
        <fullName evidence="2">PH domain-containing protein</fullName>
    </recommendedName>
</protein>